<dbReference type="Proteomes" id="UP000003571">
    <property type="component" value="Unassembled WGS sequence"/>
</dbReference>
<feature type="compositionally biased region" description="Basic and acidic residues" evidence="1">
    <location>
        <begin position="1"/>
        <end position="14"/>
    </location>
</feature>
<proteinExistence type="predicted"/>
<organism evidence="2 3">
    <name type="scientific">Treponema saccharophilum DSM 2985</name>
    <dbReference type="NCBI Taxonomy" id="907348"/>
    <lineage>
        <taxon>Bacteria</taxon>
        <taxon>Pseudomonadati</taxon>
        <taxon>Spirochaetota</taxon>
        <taxon>Spirochaetia</taxon>
        <taxon>Spirochaetales</taxon>
        <taxon>Treponemataceae</taxon>
        <taxon>Treponema</taxon>
    </lineage>
</organism>
<evidence type="ECO:0000256" key="1">
    <source>
        <dbReference type="SAM" id="MobiDB-lite"/>
    </source>
</evidence>
<comment type="caution">
    <text evidence="2">The sequence shown here is derived from an EMBL/GenBank/DDBJ whole genome shotgun (WGS) entry which is preliminary data.</text>
</comment>
<dbReference type="STRING" id="907348.TresaDRAFT_1546"/>
<feature type="region of interest" description="Disordered" evidence="1">
    <location>
        <begin position="1"/>
        <end position="60"/>
    </location>
</feature>
<name>H7EJC1_9SPIR</name>
<dbReference type="RefSeq" id="WP_002703406.1">
    <property type="nucleotide sequence ID" value="NZ_AGRW01000041.1"/>
</dbReference>
<reference evidence="2 3" key="1">
    <citation type="submission" date="2011-09" db="EMBL/GenBank/DDBJ databases">
        <title>The draft genome of Treponema saccharophilum DSM 2985.</title>
        <authorList>
            <consortium name="US DOE Joint Genome Institute (JGI-PGF)"/>
            <person name="Lucas S."/>
            <person name="Copeland A."/>
            <person name="Lapidus A."/>
            <person name="Glavina del Rio T."/>
            <person name="Dalin E."/>
            <person name="Tice H."/>
            <person name="Bruce D."/>
            <person name="Goodwin L."/>
            <person name="Pitluck S."/>
            <person name="Peters L."/>
            <person name="Kyrpides N."/>
            <person name="Mavromatis K."/>
            <person name="Ivanova N."/>
            <person name="Markowitz V."/>
            <person name="Cheng J.-F."/>
            <person name="Hugenholtz P."/>
            <person name="Woyke T."/>
            <person name="Wu D."/>
            <person name="Gronow S."/>
            <person name="Wellnitz S."/>
            <person name="Brambilla E."/>
            <person name="Klenk H.-P."/>
            <person name="Eisen J.A."/>
        </authorList>
    </citation>
    <scope>NUCLEOTIDE SEQUENCE [LARGE SCALE GENOMIC DNA]</scope>
    <source>
        <strain evidence="2 3">DSM 2985</strain>
    </source>
</reference>
<dbReference type="EMBL" id="AGRW01000041">
    <property type="protein sequence ID" value="EIC02282.1"/>
    <property type="molecule type" value="Genomic_DNA"/>
</dbReference>
<protein>
    <submittedName>
        <fullName evidence="2">Uncharacterized protein</fullName>
    </submittedName>
</protein>
<dbReference type="OrthoDB" id="9989237at2"/>
<dbReference type="PATRIC" id="fig|907348.3.peg.1005"/>
<feature type="compositionally biased region" description="Basic and acidic residues" evidence="1">
    <location>
        <begin position="45"/>
        <end position="60"/>
    </location>
</feature>
<evidence type="ECO:0000313" key="2">
    <source>
        <dbReference type="EMBL" id="EIC02282.1"/>
    </source>
</evidence>
<accession>H7EJC1</accession>
<feature type="compositionally biased region" description="Basic and acidic residues" evidence="1">
    <location>
        <begin position="21"/>
        <end position="38"/>
    </location>
</feature>
<keyword evidence="3" id="KW-1185">Reference proteome</keyword>
<dbReference type="AlphaFoldDB" id="H7EJC1"/>
<sequence>MADGKEDLREKNGESEPLSGRYEEWRVLQGREDAEMLQEKSSSWKNERDWMEKHDRDDYE</sequence>
<evidence type="ECO:0000313" key="3">
    <source>
        <dbReference type="Proteomes" id="UP000003571"/>
    </source>
</evidence>
<gene>
    <name evidence="2" type="ORF">TresaDRAFT_1546</name>
</gene>